<dbReference type="Gene3D" id="3.40.50.2000">
    <property type="entry name" value="Glycogen Phosphorylase B"/>
    <property type="match status" value="2"/>
</dbReference>
<proteinExistence type="predicted"/>
<dbReference type="Pfam" id="PF20706">
    <property type="entry name" value="GT4-conflict"/>
    <property type="match status" value="1"/>
</dbReference>
<dbReference type="CDD" id="cd03801">
    <property type="entry name" value="GT4_PimA-like"/>
    <property type="match status" value="1"/>
</dbReference>
<evidence type="ECO:0000313" key="1">
    <source>
        <dbReference type="EMBL" id="MCV2866929.1"/>
    </source>
</evidence>
<reference evidence="1 2" key="1">
    <citation type="submission" date="2022-10" db="EMBL/GenBank/DDBJ databases">
        <title>Defluviimonas sp. nov., isolated from ocean surface water.</title>
        <authorList>
            <person name="He W."/>
            <person name="Wang L."/>
            <person name="Zhang D.-F."/>
        </authorList>
    </citation>
    <scope>NUCLEOTIDE SEQUENCE [LARGE SCALE GENOMIC DNA]</scope>
    <source>
        <strain evidence="1 2">WL0075</strain>
    </source>
</reference>
<name>A0ABT2Z718_9RHOB</name>
<dbReference type="SUPFAM" id="SSF53756">
    <property type="entry name" value="UDP-Glycosyltransferase/glycogen phosphorylase"/>
    <property type="match status" value="1"/>
</dbReference>
<gene>
    <name evidence="1" type="ORF">OE647_19685</name>
</gene>
<comment type="caution">
    <text evidence="1">The sequence shown here is derived from an EMBL/GenBank/DDBJ whole genome shotgun (WGS) entry which is preliminary data.</text>
</comment>
<sequence>MKLLIVSAFFETHRGGAERVAGQLARHLSQNGIVVNWLAADASRPDEIPGVSLISVRANNWIEEKTGVPVPIWWPGAVRTAWRAVRGAEMVMLHDTLYLGNIATFLAARWYRRPIVIVQHVGAIRFTNRMFRALMWIGDKLVGRSMLASADQVVFISERIADEYREVGFRRPAKIVFNGVDTTVFTPPSEDTATRSQRAALDLADDVPVALFAGRFVARKGLELIRNMAVRRQDVAFVLAGWGPIDPRDWALDNVRVTLARTPEEMCALFRAADCLLLPSIGEGFPLVIQEALSTGLPVICSSETMAADRALREFVRNAPVDPGDLAAHTNRWLIELNAVLDDCAARKPEARRRLSEAVHARYGWPTTVARHLEVLRALRRA</sequence>
<dbReference type="PANTHER" id="PTHR45947">
    <property type="entry name" value="SULFOQUINOVOSYL TRANSFERASE SQD2"/>
    <property type="match status" value="1"/>
</dbReference>
<dbReference type="PANTHER" id="PTHR45947:SF3">
    <property type="entry name" value="SULFOQUINOVOSYL TRANSFERASE SQD2"/>
    <property type="match status" value="1"/>
</dbReference>
<accession>A0ABT2Z718</accession>
<dbReference type="Proteomes" id="UP001652503">
    <property type="component" value="Unassembled WGS sequence"/>
</dbReference>
<evidence type="ECO:0000313" key="2">
    <source>
        <dbReference type="Proteomes" id="UP001652503"/>
    </source>
</evidence>
<keyword evidence="2" id="KW-1185">Reference proteome</keyword>
<protein>
    <submittedName>
        <fullName evidence="1">Glycosyltransferase family 4 protein</fullName>
    </submittedName>
</protein>
<dbReference type="RefSeq" id="WP_263723477.1">
    <property type="nucleotide sequence ID" value="NZ_JAOWLA010000036.1"/>
</dbReference>
<dbReference type="InterPro" id="IPR050194">
    <property type="entry name" value="Glycosyltransferase_grp1"/>
</dbReference>
<organism evidence="1 2">
    <name type="scientific">Albidovulum sediminicola</name>
    <dbReference type="NCBI Taxonomy" id="2984331"/>
    <lineage>
        <taxon>Bacteria</taxon>
        <taxon>Pseudomonadati</taxon>
        <taxon>Pseudomonadota</taxon>
        <taxon>Alphaproteobacteria</taxon>
        <taxon>Rhodobacterales</taxon>
        <taxon>Paracoccaceae</taxon>
        <taxon>Albidovulum</taxon>
    </lineage>
</organism>
<dbReference type="EMBL" id="JAOWLA010000036">
    <property type="protein sequence ID" value="MCV2866929.1"/>
    <property type="molecule type" value="Genomic_DNA"/>
</dbReference>